<reference evidence="2" key="1">
    <citation type="submission" date="2016-10" db="EMBL/GenBank/DDBJ databases">
        <authorList>
            <person name="Varghese N."/>
            <person name="Submissions S."/>
        </authorList>
    </citation>
    <scope>NUCLEOTIDE SEQUENCE [LARGE SCALE GENOMIC DNA]</scope>
    <source>
        <strain evidence="2">DSM 26894</strain>
    </source>
</reference>
<dbReference type="Proteomes" id="UP000199392">
    <property type="component" value="Unassembled WGS sequence"/>
</dbReference>
<gene>
    <name evidence="1" type="ORF">SAMN04488050_112213</name>
</gene>
<sequence>MYLNKSFGRKRFKASLGNANHLIITSLVGLDAIERGIVDKIPKEMRTTWSPKSPQNSARRARRLVLDMALIRAVDAVDVYIRDSMRQPTLIQDAILRGHIDRAGRSVFKKLAALEGNLHGLDPLLCALIAVLVSWRNEGAHMEADDTLSAKQRATIDANREIVAARFSGLDADILLSDYDSENPPTFKEVASLINASHHFVEDLEGQLFKKIDPETYLRQLVKEAIRPKIRDRSASTKKGSEIAAIWGRSPTDRPRYVRSLLQHQGLSEKRAKSGPSLEFNQEAIERLTALDPKGLNRWLSE</sequence>
<keyword evidence="2" id="KW-1185">Reference proteome</keyword>
<dbReference type="OrthoDB" id="7867263at2"/>
<evidence type="ECO:0000313" key="1">
    <source>
        <dbReference type="EMBL" id="SFT16751.1"/>
    </source>
</evidence>
<dbReference type="EMBL" id="FOZW01000012">
    <property type="protein sequence ID" value="SFT16751.1"/>
    <property type="molecule type" value="Genomic_DNA"/>
</dbReference>
<dbReference type="AlphaFoldDB" id="A0A1I6VT29"/>
<name>A0A1I6VT29_9RHOB</name>
<accession>A0A1I6VT29</accession>
<evidence type="ECO:0000313" key="2">
    <source>
        <dbReference type="Proteomes" id="UP000199392"/>
    </source>
</evidence>
<protein>
    <submittedName>
        <fullName evidence="1">Uncharacterized protein</fullName>
    </submittedName>
</protein>
<proteinExistence type="predicted"/>
<organism evidence="1 2">
    <name type="scientific">Alloyangia pacifica</name>
    <dbReference type="NCBI Taxonomy" id="311180"/>
    <lineage>
        <taxon>Bacteria</taxon>
        <taxon>Pseudomonadati</taxon>
        <taxon>Pseudomonadota</taxon>
        <taxon>Alphaproteobacteria</taxon>
        <taxon>Rhodobacterales</taxon>
        <taxon>Roseobacteraceae</taxon>
        <taxon>Alloyangia</taxon>
    </lineage>
</organism>
<dbReference type="RefSeq" id="WP_143015411.1">
    <property type="nucleotide sequence ID" value="NZ_FNCL01000012.1"/>
</dbReference>